<evidence type="ECO:0000256" key="8">
    <source>
        <dbReference type="ARBA" id="ARBA00022840"/>
    </source>
</evidence>
<gene>
    <name evidence="11 13" type="primary">tmk</name>
    <name evidence="13" type="ORF">X271_00610</name>
</gene>
<dbReference type="PATRIC" id="fig|1427984.3.peg.573"/>
<dbReference type="eggNOG" id="COG0125">
    <property type="taxonomic scope" value="Bacteria"/>
</dbReference>
<dbReference type="GO" id="GO:0005524">
    <property type="term" value="F:ATP binding"/>
    <property type="evidence" value="ECO:0007669"/>
    <property type="project" value="UniProtKB-UniRule"/>
</dbReference>
<dbReference type="Proteomes" id="UP000019450">
    <property type="component" value="Chromosome"/>
</dbReference>
<dbReference type="InterPro" id="IPR018094">
    <property type="entry name" value="Thymidylate_kinase"/>
</dbReference>
<dbReference type="GO" id="GO:0005829">
    <property type="term" value="C:cytosol"/>
    <property type="evidence" value="ECO:0007669"/>
    <property type="project" value="TreeGrafter"/>
</dbReference>
<dbReference type="OrthoDB" id="9774907at2"/>
<dbReference type="GO" id="GO:0006233">
    <property type="term" value="P:dTDP biosynthetic process"/>
    <property type="evidence" value="ECO:0007669"/>
    <property type="project" value="InterPro"/>
</dbReference>
<dbReference type="InterPro" id="IPR027417">
    <property type="entry name" value="P-loop_NTPase"/>
</dbReference>
<keyword evidence="14" id="KW-1185">Reference proteome</keyword>
<dbReference type="GO" id="GO:0004798">
    <property type="term" value="F:dTMP kinase activity"/>
    <property type="evidence" value="ECO:0007669"/>
    <property type="project" value="UniProtKB-UniRule"/>
</dbReference>
<sequence length="212" mass="24909">MEYKNFITIEGIDGAGKTTIINQLKKIFLVTKNKYLFKNREVIFTREPGNSGNEFLLKTRDLIVNYDILPITELFLLQANRAEHIQKFIYPNLKAKKIVICDRFTDSTFVYQGLKGIKDHQIKITNTLATLNVNPRTTYLIDIDPKLAQSRIIKNKRSINKFDTYDLNFHKNIRKRYLDLAKKNPKRFILINGEESLEKIIDIIIKDLNKRF</sequence>
<feature type="binding site" evidence="11">
    <location>
        <begin position="11"/>
        <end position="18"/>
    </location>
    <ligand>
        <name>ATP</name>
        <dbReference type="ChEBI" id="CHEBI:30616"/>
    </ligand>
</feature>
<keyword evidence="7 11" id="KW-0418">Kinase</keyword>
<evidence type="ECO:0000313" key="13">
    <source>
        <dbReference type="EMBL" id="AHK22696.1"/>
    </source>
</evidence>
<evidence type="ECO:0000259" key="12">
    <source>
        <dbReference type="Pfam" id="PF02223"/>
    </source>
</evidence>
<accession>W8GNT3</accession>
<dbReference type="HOGENOM" id="CLU_049131_0_2_14"/>
<dbReference type="EMBL" id="CP006932">
    <property type="protein sequence ID" value="AHK22696.1"/>
    <property type="molecule type" value="Genomic_DNA"/>
</dbReference>
<evidence type="ECO:0000256" key="1">
    <source>
        <dbReference type="ARBA" id="ARBA00009776"/>
    </source>
</evidence>
<dbReference type="InterPro" id="IPR018095">
    <property type="entry name" value="Thymidylate_kin_CS"/>
</dbReference>
<keyword evidence="4 11" id="KW-0808">Transferase</keyword>
<feature type="domain" description="Thymidylate kinase-like" evidence="12">
    <location>
        <begin position="9"/>
        <end position="200"/>
    </location>
</feature>
<protein>
    <recommendedName>
        <fullName evidence="3 11">Thymidylate kinase</fullName>
        <ecNumber evidence="2 11">2.7.4.9</ecNumber>
    </recommendedName>
    <alternativeName>
        <fullName evidence="11">dTMP kinase</fullName>
    </alternativeName>
</protein>
<dbReference type="InterPro" id="IPR039430">
    <property type="entry name" value="Thymidylate_kin-like_dom"/>
</dbReference>
<name>W8GNT3_9MOLU</name>
<keyword evidence="6 11" id="KW-0547">Nucleotide-binding</keyword>
<dbReference type="GO" id="GO:0006235">
    <property type="term" value="P:dTTP biosynthetic process"/>
    <property type="evidence" value="ECO:0007669"/>
    <property type="project" value="UniProtKB-UniRule"/>
</dbReference>
<evidence type="ECO:0000256" key="11">
    <source>
        <dbReference type="HAMAP-Rule" id="MF_00165"/>
    </source>
</evidence>
<proteinExistence type="inferred from homology"/>
<comment type="similarity">
    <text evidence="1 11">Belongs to the thymidylate kinase family.</text>
</comment>
<dbReference type="RefSeq" id="WP_025208982.1">
    <property type="nucleotide sequence ID" value="NZ_CP006932.1"/>
</dbReference>
<keyword evidence="8 11" id="KW-0067">ATP-binding</keyword>
<dbReference type="PROSITE" id="PS01331">
    <property type="entry name" value="THYMIDYLATE_KINASE"/>
    <property type="match status" value="1"/>
</dbReference>
<organism evidence="13 14">
    <name type="scientific">Candidatus Hepatoplasma crinochetorum Av</name>
    <dbReference type="NCBI Taxonomy" id="1427984"/>
    <lineage>
        <taxon>Bacteria</taxon>
        <taxon>Bacillati</taxon>
        <taxon>Mycoplasmatota</taxon>
        <taxon>Mollicutes</taxon>
        <taxon>Candidatus Hepatoplasmataceae</taxon>
        <taxon>Candidatus Hepatoplasma</taxon>
    </lineage>
</organism>
<evidence type="ECO:0000256" key="7">
    <source>
        <dbReference type="ARBA" id="ARBA00022777"/>
    </source>
</evidence>
<comment type="function">
    <text evidence="10 11">Phosphorylation of dTMP to form dTDP in both de novo and salvage pathways of dTTP synthesis.</text>
</comment>
<evidence type="ECO:0000256" key="4">
    <source>
        <dbReference type="ARBA" id="ARBA00022679"/>
    </source>
</evidence>
<dbReference type="NCBIfam" id="TIGR00041">
    <property type="entry name" value="DTMP_kinase"/>
    <property type="match status" value="1"/>
</dbReference>
<dbReference type="FunFam" id="3.40.50.300:FF:000225">
    <property type="entry name" value="Thymidylate kinase"/>
    <property type="match status" value="1"/>
</dbReference>
<evidence type="ECO:0000256" key="6">
    <source>
        <dbReference type="ARBA" id="ARBA00022741"/>
    </source>
</evidence>
<dbReference type="CDD" id="cd01672">
    <property type="entry name" value="TMPK"/>
    <property type="match status" value="1"/>
</dbReference>
<dbReference type="PANTHER" id="PTHR10344:SF4">
    <property type="entry name" value="UMP-CMP KINASE 2, MITOCHONDRIAL"/>
    <property type="match status" value="1"/>
</dbReference>
<dbReference type="SUPFAM" id="SSF52540">
    <property type="entry name" value="P-loop containing nucleoside triphosphate hydrolases"/>
    <property type="match status" value="1"/>
</dbReference>
<dbReference type="STRING" id="1427984.X271_00610"/>
<evidence type="ECO:0000256" key="5">
    <source>
        <dbReference type="ARBA" id="ARBA00022727"/>
    </source>
</evidence>
<dbReference type="Pfam" id="PF02223">
    <property type="entry name" value="Thymidylate_kin"/>
    <property type="match status" value="1"/>
</dbReference>
<dbReference type="HAMAP" id="MF_00165">
    <property type="entry name" value="Thymidylate_kinase"/>
    <property type="match status" value="1"/>
</dbReference>
<keyword evidence="5 11" id="KW-0545">Nucleotide biosynthesis</keyword>
<evidence type="ECO:0000256" key="3">
    <source>
        <dbReference type="ARBA" id="ARBA00017144"/>
    </source>
</evidence>
<evidence type="ECO:0000256" key="2">
    <source>
        <dbReference type="ARBA" id="ARBA00012980"/>
    </source>
</evidence>
<reference evidence="13 14" key="1">
    <citation type="journal article" date="2014" name="Genome Biol. Evol.">
        <title>Phylogenomics of "Candidatus Hepatoplasma crinochetorum," a Lineage of Mollicutes Associated with Noninsect Arthropods.</title>
        <authorList>
            <person name="Leclercq S."/>
            <person name="Dittmer J."/>
            <person name="Bouchon D."/>
            <person name="Cordaux R."/>
        </authorList>
    </citation>
    <scope>NUCLEOTIDE SEQUENCE [LARGE SCALE GENOMIC DNA]</scope>
    <source>
        <strain evidence="13 14">Av</strain>
    </source>
</reference>
<evidence type="ECO:0000313" key="14">
    <source>
        <dbReference type="Proteomes" id="UP000019450"/>
    </source>
</evidence>
<evidence type="ECO:0000256" key="9">
    <source>
        <dbReference type="ARBA" id="ARBA00048743"/>
    </source>
</evidence>
<dbReference type="GO" id="GO:0006227">
    <property type="term" value="P:dUDP biosynthetic process"/>
    <property type="evidence" value="ECO:0007669"/>
    <property type="project" value="TreeGrafter"/>
</dbReference>
<dbReference type="Gene3D" id="3.40.50.300">
    <property type="entry name" value="P-loop containing nucleotide triphosphate hydrolases"/>
    <property type="match status" value="1"/>
</dbReference>
<evidence type="ECO:0000256" key="10">
    <source>
        <dbReference type="ARBA" id="ARBA00057735"/>
    </source>
</evidence>
<comment type="catalytic activity">
    <reaction evidence="9 11">
        <text>dTMP + ATP = dTDP + ADP</text>
        <dbReference type="Rhea" id="RHEA:13517"/>
        <dbReference type="ChEBI" id="CHEBI:30616"/>
        <dbReference type="ChEBI" id="CHEBI:58369"/>
        <dbReference type="ChEBI" id="CHEBI:63528"/>
        <dbReference type="ChEBI" id="CHEBI:456216"/>
        <dbReference type="EC" id="2.7.4.9"/>
    </reaction>
</comment>
<dbReference type="KEGG" id="hcr:X271_00610"/>
<dbReference type="PANTHER" id="PTHR10344">
    <property type="entry name" value="THYMIDYLATE KINASE"/>
    <property type="match status" value="1"/>
</dbReference>
<dbReference type="AlphaFoldDB" id="W8GNT3"/>
<dbReference type="EC" id="2.7.4.9" evidence="2 11"/>